<gene>
    <name evidence="5" type="ORF">P3X46_020206</name>
</gene>
<reference evidence="5" key="1">
    <citation type="journal article" date="2023" name="Plant Biotechnol. J.">
        <title>Chromosome-level wild Hevea brasiliensis genome provides new tools for genomic-assisted breeding and valuable loci to elevate rubber yield.</title>
        <authorList>
            <person name="Cheng H."/>
            <person name="Song X."/>
            <person name="Hu Y."/>
            <person name="Wu T."/>
            <person name="Yang Q."/>
            <person name="An Z."/>
            <person name="Feng S."/>
            <person name="Deng Z."/>
            <person name="Wu W."/>
            <person name="Zeng X."/>
            <person name="Tu M."/>
            <person name="Wang X."/>
            <person name="Huang H."/>
        </authorList>
    </citation>
    <scope>NUCLEOTIDE SEQUENCE</scope>
    <source>
        <strain evidence="5">MT/VB/25A 57/8</strain>
    </source>
</reference>
<evidence type="ECO:0008006" key="7">
    <source>
        <dbReference type="Google" id="ProtNLM"/>
    </source>
</evidence>
<dbReference type="Gene3D" id="3.10.350.10">
    <property type="entry name" value="LysM domain"/>
    <property type="match status" value="1"/>
</dbReference>
<dbReference type="Proteomes" id="UP001174677">
    <property type="component" value="Chromosome 11"/>
</dbReference>
<protein>
    <recommendedName>
        <fullName evidence="7">Protein kinase domain-containing protein</fullName>
    </recommendedName>
</protein>
<dbReference type="SUPFAM" id="SSF56112">
    <property type="entry name" value="Protein kinase-like (PK-like)"/>
    <property type="match status" value="1"/>
</dbReference>
<evidence type="ECO:0000313" key="6">
    <source>
        <dbReference type="Proteomes" id="UP001174677"/>
    </source>
</evidence>
<dbReference type="EMBL" id="JARPOI010000011">
    <property type="protein sequence ID" value="KAJ9168713.1"/>
    <property type="molecule type" value="Genomic_DNA"/>
</dbReference>
<dbReference type="InterPro" id="IPR011009">
    <property type="entry name" value="Kinase-like_dom_sf"/>
</dbReference>
<evidence type="ECO:0000256" key="1">
    <source>
        <dbReference type="SAM" id="Phobius"/>
    </source>
</evidence>
<dbReference type="Pfam" id="PF23473">
    <property type="entry name" value="LysM3_LYK4_5"/>
    <property type="match status" value="1"/>
</dbReference>
<sequence length="638" mass="71304">MAIAMRVCIPFEICPPWMACKSFSILLLLLQSILQFGVLKAQQAYVDNHQLDCNNWTPSTKGYLCNGVQSSCQSYITFRSNPPYNSPANIGYLLGTQEEATRIASMNKIPSDVATIPAHKQVVVPVNCSCHKRLYYQHNASYRLKYKNETYFTLANDTYQGLSTCQALMEQNPYDLHSLYVGLDLHVPLRCACPTSNQTAFGAKYMLTYMVTWGDTVSEIAQLFNVSVQSVLDANELLEDDVIWPFTPILVPISSEPSMIASPPYSPPPTPVDVVPVSKSNSFRKWVYVAVGIGGGLLILVTFSGLSYWYFRTPPPSHQKPQEANVSKINDLPFPYEGIQYSIESLIIYKFEDIQTATGYFNEDNKIKGSVYKGSFRGDHAAVKVMKGDVSSEINILKKINHSNIARLSGFCVHNGNTYLVYEYVENGSLEDWLHSGKNDQTSCNLSWKQRLQIAYNIADAFNYLHNYTTPPFVHKNLNTSNVLLHGDFRAKIVNFGLARKLANDEQGATQLTRHVVGTHGYMAPEYLENGLITPKLDVFAYGVVILELLSGKEAVISDSNGEENMLFALIREVLQEDNVGEKLHAFIDPCVRDELPLHLAFSMAQLAKSCVAHDPNARPSFLQLFMTLSKIVSSSLN</sequence>
<feature type="domain" description="LysM" evidence="4">
    <location>
        <begin position="207"/>
        <end position="251"/>
    </location>
</feature>
<dbReference type="InterPro" id="IPR056561">
    <property type="entry name" value="NFP_LYK_LysM1"/>
</dbReference>
<dbReference type="PROSITE" id="PS50011">
    <property type="entry name" value="PROTEIN_KINASE_DOM"/>
    <property type="match status" value="1"/>
</dbReference>
<keyword evidence="1" id="KW-0472">Membrane</keyword>
<dbReference type="Gene3D" id="3.30.200.20">
    <property type="entry name" value="Phosphorylase Kinase, domain 1"/>
    <property type="match status" value="1"/>
</dbReference>
<dbReference type="InterPro" id="IPR056562">
    <property type="entry name" value="LysM2_CERK1_LYK3_4_5"/>
</dbReference>
<dbReference type="InterPro" id="IPR056563">
    <property type="entry name" value="LysM3_LYK4_5"/>
</dbReference>
<dbReference type="CDD" id="cd00118">
    <property type="entry name" value="LysM"/>
    <property type="match status" value="1"/>
</dbReference>
<dbReference type="Gene3D" id="1.10.510.10">
    <property type="entry name" value="Transferase(Phosphotransferase) domain 1"/>
    <property type="match status" value="1"/>
</dbReference>
<keyword evidence="2" id="KW-0732">Signal</keyword>
<dbReference type="PANTHER" id="PTHR45927">
    <property type="entry name" value="LYSM-DOMAIN RECEPTOR-LIKE KINASE-RELATED"/>
    <property type="match status" value="1"/>
</dbReference>
<comment type="caution">
    <text evidence="5">The sequence shown here is derived from an EMBL/GenBank/DDBJ whole genome shotgun (WGS) entry which is preliminary data.</text>
</comment>
<dbReference type="Pfam" id="PF23472">
    <property type="entry name" value="LysM2_CERK1_LYK3_4_5"/>
    <property type="match status" value="1"/>
</dbReference>
<keyword evidence="1" id="KW-1133">Transmembrane helix</keyword>
<name>A0ABQ9LPY6_HEVBR</name>
<dbReference type="InterPro" id="IPR018392">
    <property type="entry name" value="LysM"/>
</dbReference>
<dbReference type="InterPro" id="IPR036779">
    <property type="entry name" value="LysM_dom_sf"/>
</dbReference>
<dbReference type="PANTHER" id="PTHR45927:SF6">
    <property type="entry name" value="PROTEIN LYK5"/>
    <property type="match status" value="1"/>
</dbReference>
<proteinExistence type="predicted"/>
<dbReference type="Pfam" id="PF00069">
    <property type="entry name" value="Pkinase"/>
    <property type="match status" value="1"/>
</dbReference>
<evidence type="ECO:0000259" key="3">
    <source>
        <dbReference type="PROSITE" id="PS50011"/>
    </source>
</evidence>
<evidence type="ECO:0000259" key="4">
    <source>
        <dbReference type="PROSITE" id="PS51782"/>
    </source>
</evidence>
<dbReference type="Pfam" id="PF23446">
    <property type="entry name" value="LysM1_NFP_LYK"/>
    <property type="match status" value="1"/>
</dbReference>
<keyword evidence="6" id="KW-1185">Reference proteome</keyword>
<dbReference type="SMART" id="SM00257">
    <property type="entry name" value="LysM"/>
    <property type="match status" value="1"/>
</dbReference>
<organism evidence="5 6">
    <name type="scientific">Hevea brasiliensis</name>
    <name type="common">Para rubber tree</name>
    <name type="synonym">Siphonia brasiliensis</name>
    <dbReference type="NCBI Taxonomy" id="3981"/>
    <lineage>
        <taxon>Eukaryota</taxon>
        <taxon>Viridiplantae</taxon>
        <taxon>Streptophyta</taxon>
        <taxon>Embryophyta</taxon>
        <taxon>Tracheophyta</taxon>
        <taxon>Spermatophyta</taxon>
        <taxon>Magnoliopsida</taxon>
        <taxon>eudicotyledons</taxon>
        <taxon>Gunneridae</taxon>
        <taxon>Pentapetalae</taxon>
        <taxon>rosids</taxon>
        <taxon>fabids</taxon>
        <taxon>Malpighiales</taxon>
        <taxon>Euphorbiaceae</taxon>
        <taxon>Crotonoideae</taxon>
        <taxon>Micrandreae</taxon>
        <taxon>Hevea</taxon>
    </lineage>
</organism>
<feature type="chain" id="PRO_5045598278" description="Protein kinase domain-containing protein" evidence="2">
    <location>
        <begin position="36"/>
        <end position="638"/>
    </location>
</feature>
<evidence type="ECO:0000256" key="2">
    <source>
        <dbReference type="SAM" id="SignalP"/>
    </source>
</evidence>
<dbReference type="PROSITE" id="PS51782">
    <property type="entry name" value="LYSM"/>
    <property type="match status" value="1"/>
</dbReference>
<dbReference type="InterPro" id="IPR052611">
    <property type="entry name" value="Plant_RLK_LysM"/>
</dbReference>
<keyword evidence="1" id="KW-0812">Transmembrane</keyword>
<feature type="signal peptide" evidence="2">
    <location>
        <begin position="1"/>
        <end position="35"/>
    </location>
</feature>
<dbReference type="InterPro" id="IPR000719">
    <property type="entry name" value="Prot_kinase_dom"/>
</dbReference>
<feature type="domain" description="Protein kinase" evidence="3">
    <location>
        <begin position="283"/>
        <end position="633"/>
    </location>
</feature>
<dbReference type="SUPFAM" id="SSF54106">
    <property type="entry name" value="LysM domain"/>
    <property type="match status" value="1"/>
</dbReference>
<accession>A0ABQ9LPY6</accession>
<feature type="transmembrane region" description="Helical" evidence="1">
    <location>
        <begin position="286"/>
        <end position="311"/>
    </location>
</feature>
<evidence type="ECO:0000313" key="5">
    <source>
        <dbReference type="EMBL" id="KAJ9168713.1"/>
    </source>
</evidence>